<accession>A0ABV4I3R3</accession>
<proteinExistence type="predicted"/>
<dbReference type="EMBL" id="JBGGTQ010000004">
    <property type="protein sequence ID" value="MEZ0492685.1"/>
    <property type="molecule type" value="Genomic_DNA"/>
</dbReference>
<reference evidence="1 2" key="1">
    <citation type="submission" date="2024-07" db="EMBL/GenBank/DDBJ databases">
        <authorList>
            <person name="Thanompreechachai J."/>
            <person name="Duangmal K."/>
        </authorList>
    </citation>
    <scope>NUCLEOTIDE SEQUENCE [LARGE SCALE GENOMIC DNA]</scope>
    <source>
        <strain evidence="1 2">TBRC 1896</strain>
    </source>
</reference>
<name>A0ABV4I3R3_9ACTN</name>
<evidence type="ECO:0000313" key="2">
    <source>
        <dbReference type="Proteomes" id="UP001566476"/>
    </source>
</evidence>
<evidence type="ECO:0000313" key="1">
    <source>
        <dbReference type="EMBL" id="MEZ0492685.1"/>
    </source>
</evidence>
<gene>
    <name evidence="1" type="ORF">AB2L28_10610</name>
</gene>
<dbReference type="Proteomes" id="UP001566476">
    <property type="component" value="Unassembled WGS sequence"/>
</dbReference>
<comment type="caution">
    <text evidence="1">The sequence shown here is derived from an EMBL/GenBank/DDBJ whole genome shotgun (WGS) entry which is preliminary data.</text>
</comment>
<keyword evidence="2" id="KW-1185">Reference proteome</keyword>
<dbReference type="RefSeq" id="WP_370718701.1">
    <property type="nucleotide sequence ID" value="NZ_JBGGTQ010000004.1"/>
</dbReference>
<protein>
    <submittedName>
        <fullName evidence="1">Uncharacterized protein</fullName>
    </submittedName>
</protein>
<organism evidence="1 2">
    <name type="scientific">Kineococcus mangrovi</name>
    <dbReference type="NCBI Taxonomy" id="1660183"/>
    <lineage>
        <taxon>Bacteria</taxon>
        <taxon>Bacillati</taxon>
        <taxon>Actinomycetota</taxon>
        <taxon>Actinomycetes</taxon>
        <taxon>Kineosporiales</taxon>
        <taxon>Kineosporiaceae</taxon>
        <taxon>Kineococcus</taxon>
    </lineage>
</organism>
<sequence>MTGTWTPLPALAGIVDTCATGPALEPFLGPVGLDPVGARARVPLTTGDDGRWVGRTFVVAGWLGGTAAQQERKAVAVASFDADTGAWTVDPWLFPDAYQQELVSVWADDRLVAVVKAIGPGCSDRQACRRVVTWSPGNGWHQVAEWAIGPAGAQTPEHVPDLSPGHWTGFGELLWDGRRVLGVTLGSGGLVVATLSEIDGRVEEVGSLPGTISTPDAVALHGQDVVVDDDRAVLLGPRRRWARLPAVPGAEVADRAVGVVGDRLVVWGGRAVPGVAGSTDSADGWTFPLPA</sequence>